<evidence type="ECO:0000256" key="13">
    <source>
        <dbReference type="SAM" id="SignalP"/>
    </source>
</evidence>
<dbReference type="Proteomes" id="UP001221757">
    <property type="component" value="Unassembled WGS sequence"/>
</dbReference>
<dbReference type="InterPro" id="IPR005103">
    <property type="entry name" value="AA9_LPMO"/>
</dbReference>
<evidence type="ECO:0000313" key="15">
    <source>
        <dbReference type="EMBL" id="KAJ7673591.1"/>
    </source>
</evidence>
<dbReference type="GO" id="GO:0016787">
    <property type="term" value="F:hydrolase activity"/>
    <property type="evidence" value="ECO:0007669"/>
    <property type="project" value="UniProtKB-KW"/>
</dbReference>
<dbReference type="GO" id="GO:0004497">
    <property type="term" value="F:monooxygenase activity"/>
    <property type="evidence" value="ECO:0007669"/>
    <property type="project" value="UniProtKB-KW"/>
</dbReference>
<comment type="catalytic activity">
    <reaction evidence="11">
        <text>[(1-&gt;4)-beta-D-glucosyl]n+m + reduced acceptor + O2 = 4-dehydro-beta-D-glucosyl-[(1-&gt;4)-beta-D-glucosyl]n-1 + [(1-&gt;4)-beta-D-glucosyl]m + acceptor + H2O.</text>
        <dbReference type="EC" id="1.14.99.56"/>
    </reaction>
</comment>
<evidence type="ECO:0000256" key="3">
    <source>
        <dbReference type="ARBA" id="ARBA00023001"/>
    </source>
</evidence>
<dbReference type="PANTHER" id="PTHR33353">
    <property type="entry name" value="PUTATIVE (AFU_ORTHOLOGUE AFUA_1G12560)-RELATED"/>
    <property type="match status" value="1"/>
</dbReference>
<keyword evidence="8" id="KW-0119">Carbohydrate metabolism</keyword>
<dbReference type="InterPro" id="IPR049892">
    <property type="entry name" value="AA9"/>
</dbReference>
<accession>A0AAD7G6Z3</accession>
<comment type="similarity">
    <text evidence="10">Belongs to the polysaccharide monooxygenase AA9 family.</text>
</comment>
<evidence type="ECO:0000256" key="11">
    <source>
        <dbReference type="ARBA" id="ARBA00045077"/>
    </source>
</evidence>
<proteinExistence type="inferred from homology"/>
<evidence type="ECO:0000256" key="7">
    <source>
        <dbReference type="ARBA" id="ARBA00023157"/>
    </source>
</evidence>
<dbReference type="PANTHER" id="PTHR33353:SF6">
    <property type="entry name" value="ENDOGLUCANASE IV"/>
    <property type="match status" value="1"/>
</dbReference>
<dbReference type="Gene3D" id="2.70.50.70">
    <property type="match status" value="1"/>
</dbReference>
<dbReference type="GO" id="GO:0046872">
    <property type="term" value="F:metal ion binding"/>
    <property type="evidence" value="ECO:0007669"/>
    <property type="project" value="UniProtKB-KW"/>
</dbReference>
<keyword evidence="15" id="KW-0378">Hydrolase</keyword>
<reference evidence="15" key="1">
    <citation type="submission" date="2023-03" db="EMBL/GenBank/DDBJ databases">
        <title>Massive genome expansion in bonnet fungi (Mycena s.s.) driven by repeated elements and novel gene families across ecological guilds.</title>
        <authorList>
            <consortium name="Lawrence Berkeley National Laboratory"/>
            <person name="Harder C.B."/>
            <person name="Miyauchi S."/>
            <person name="Viragh M."/>
            <person name="Kuo A."/>
            <person name="Thoen E."/>
            <person name="Andreopoulos B."/>
            <person name="Lu D."/>
            <person name="Skrede I."/>
            <person name="Drula E."/>
            <person name="Henrissat B."/>
            <person name="Morin E."/>
            <person name="Kohler A."/>
            <person name="Barry K."/>
            <person name="LaButti K."/>
            <person name="Morin E."/>
            <person name="Salamov A."/>
            <person name="Lipzen A."/>
            <person name="Mereny Z."/>
            <person name="Hegedus B."/>
            <person name="Baldrian P."/>
            <person name="Stursova M."/>
            <person name="Weitz H."/>
            <person name="Taylor A."/>
            <person name="Grigoriev I.V."/>
            <person name="Nagy L.G."/>
            <person name="Martin F."/>
            <person name="Kauserud H."/>
        </authorList>
    </citation>
    <scope>NUCLEOTIDE SEQUENCE</scope>
    <source>
        <strain evidence="15">CBHHK067</strain>
    </source>
</reference>
<dbReference type="EC" id="1.14.99.56" evidence="12"/>
<evidence type="ECO:0000256" key="2">
    <source>
        <dbReference type="ARBA" id="ARBA00022723"/>
    </source>
</evidence>
<evidence type="ECO:0000259" key="14">
    <source>
        <dbReference type="Pfam" id="PF03443"/>
    </source>
</evidence>
<evidence type="ECO:0000256" key="12">
    <source>
        <dbReference type="ARBA" id="ARBA00047174"/>
    </source>
</evidence>
<keyword evidence="9" id="KW-0624">Polysaccharide degradation</keyword>
<organism evidence="15 16">
    <name type="scientific">Mycena rosella</name>
    <name type="common">Pink bonnet</name>
    <name type="synonym">Agaricus rosellus</name>
    <dbReference type="NCBI Taxonomy" id="1033263"/>
    <lineage>
        <taxon>Eukaryota</taxon>
        <taxon>Fungi</taxon>
        <taxon>Dikarya</taxon>
        <taxon>Basidiomycota</taxon>
        <taxon>Agaricomycotina</taxon>
        <taxon>Agaricomycetes</taxon>
        <taxon>Agaricomycetidae</taxon>
        <taxon>Agaricales</taxon>
        <taxon>Marasmiineae</taxon>
        <taxon>Mycenaceae</taxon>
        <taxon>Mycena</taxon>
    </lineage>
</organism>
<evidence type="ECO:0000256" key="6">
    <source>
        <dbReference type="ARBA" id="ARBA00023033"/>
    </source>
</evidence>
<comment type="cofactor">
    <cofactor evidence="1">
        <name>Cu(2+)</name>
        <dbReference type="ChEBI" id="CHEBI:29036"/>
    </cofactor>
</comment>
<dbReference type="CDD" id="cd21175">
    <property type="entry name" value="LPMO_AA9"/>
    <property type="match status" value="1"/>
</dbReference>
<keyword evidence="16" id="KW-1185">Reference proteome</keyword>
<keyword evidence="13" id="KW-0732">Signal</keyword>
<protein>
    <recommendedName>
        <fullName evidence="12">lytic cellulose monooxygenase (C4-dehydrogenating)</fullName>
        <ecNumber evidence="12">1.14.99.56</ecNumber>
    </recommendedName>
</protein>
<evidence type="ECO:0000256" key="1">
    <source>
        <dbReference type="ARBA" id="ARBA00001973"/>
    </source>
</evidence>
<evidence type="ECO:0000256" key="8">
    <source>
        <dbReference type="ARBA" id="ARBA00023277"/>
    </source>
</evidence>
<keyword evidence="6" id="KW-0503">Monooxygenase</keyword>
<evidence type="ECO:0000256" key="5">
    <source>
        <dbReference type="ARBA" id="ARBA00023008"/>
    </source>
</evidence>
<evidence type="ECO:0000313" key="16">
    <source>
        <dbReference type="Proteomes" id="UP001221757"/>
    </source>
</evidence>
<keyword evidence="4" id="KW-0560">Oxidoreductase</keyword>
<name>A0AAD7G6Z3_MYCRO</name>
<dbReference type="AlphaFoldDB" id="A0AAD7G6Z3"/>
<sequence length="277" mass="29352">MPFLKLVFVAATFQLSGVLAHGFVDKITIDGQVFPGTNPFTPTPPTESIVWPQTGGNGPITDVNNAQMTCGRITGSAQTSATVASGAKVEISWNGAGFPWPAGDTGLGPLNHHGPVMNYLAKCDGNCSDQPTENLNFVKIQERSRLVAGPIPGVWGSDEMALAGSVSTFNLPQGLVAGEYILRHEILALHDAQNNDPQFYPICANLVITGDGSQPLPAGVPIPGPTYATSPFLKVNLFDGSLESQNYVAPGPPVFNAAQARRDAFASSFARRSRREY</sequence>
<evidence type="ECO:0000256" key="10">
    <source>
        <dbReference type="ARBA" id="ARBA00044502"/>
    </source>
</evidence>
<keyword evidence="7" id="KW-1015">Disulfide bond</keyword>
<comment type="caution">
    <text evidence="15">The sequence shown here is derived from an EMBL/GenBank/DDBJ whole genome shotgun (WGS) entry which is preliminary data.</text>
</comment>
<feature type="chain" id="PRO_5041984823" description="lytic cellulose monooxygenase (C4-dehydrogenating)" evidence="13">
    <location>
        <begin position="21"/>
        <end position="277"/>
    </location>
</feature>
<gene>
    <name evidence="15" type="ORF">B0H17DRAFT_988464</name>
</gene>
<feature type="domain" description="Auxiliary Activity family 9 catalytic" evidence="14">
    <location>
        <begin position="21"/>
        <end position="247"/>
    </location>
</feature>
<evidence type="ECO:0000256" key="4">
    <source>
        <dbReference type="ARBA" id="ARBA00023002"/>
    </source>
</evidence>
<keyword evidence="3" id="KW-0136">Cellulose degradation</keyword>
<evidence type="ECO:0000256" key="9">
    <source>
        <dbReference type="ARBA" id="ARBA00023326"/>
    </source>
</evidence>
<keyword evidence="5" id="KW-0186">Copper</keyword>
<dbReference type="Pfam" id="PF03443">
    <property type="entry name" value="AA9"/>
    <property type="match status" value="1"/>
</dbReference>
<dbReference type="EMBL" id="JARKIE010000160">
    <property type="protein sequence ID" value="KAJ7673591.1"/>
    <property type="molecule type" value="Genomic_DNA"/>
</dbReference>
<dbReference type="GO" id="GO:0030245">
    <property type="term" value="P:cellulose catabolic process"/>
    <property type="evidence" value="ECO:0007669"/>
    <property type="project" value="UniProtKB-KW"/>
</dbReference>
<feature type="signal peptide" evidence="13">
    <location>
        <begin position="1"/>
        <end position="20"/>
    </location>
</feature>
<keyword evidence="2" id="KW-0479">Metal-binding</keyword>